<feature type="transmembrane region" description="Helical" evidence="1">
    <location>
        <begin position="26"/>
        <end position="44"/>
    </location>
</feature>
<sequence length="454" mass="52553">MLTKSLKNLWARFLFQDRGILPTKRLLWIYLGISVFFVLLGGFLPISWPVIIIMNLFILAASLADVFFSPRKEELSLMRTLPDEWERGLPYTIHMQVENRSEYPFSYAFVDDLPQSFLRPFPVVGKGEKRAVTQASYNTRASVRGDYAVNKLYFRYQSVWGLWEKQITVEIPQEVKVIPDMTETKHYLQDAQKFLLHEGEKIRKYSSGSGEFAQIRKYAAGDDPRMINWRQTAKLQEVMTNEYEPEHGKYITILLDCGRMMGAELKKGNRLERSLEAAMTVAAAALKKGDYVSVLVFSKGVKGYVPPAKGMEHLQLILKTIYSVQADPVESNYGAVFSFLETMQKKRSLLLLFSDIRAFLYEESMLDHLMKIRRRHVFFMIGVKDEAVQRRISERPNHVEQAMIKSIAQQQMLFQKREKANWESRGLLMVETEEGKLASAAVSYYIDMMNRNLL</sequence>
<name>A0ABW4KHL3_9BACI</name>
<dbReference type="EMBL" id="JBHUEO010000020">
    <property type="protein sequence ID" value="MFD1706884.1"/>
    <property type="molecule type" value="Genomic_DNA"/>
</dbReference>
<dbReference type="InterPro" id="IPR002035">
    <property type="entry name" value="VWF_A"/>
</dbReference>
<evidence type="ECO:0000256" key="1">
    <source>
        <dbReference type="SAM" id="Phobius"/>
    </source>
</evidence>
<dbReference type="InterPro" id="IPR036465">
    <property type="entry name" value="vWFA_dom_sf"/>
</dbReference>
<dbReference type="RefSeq" id="WP_380773593.1">
    <property type="nucleotide sequence ID" value="NZ_JBHUEO010000020.1"/>
</dbReference>
<dbReference type="InterPro" id="IPR002881">
    <property type="entry name" value="DUF58"/>
</dbReference>
<dbReference type="SUPFAM" id="SSF53300">
    <property type="entry name" value="vWA-like"/>
    <property type="match status" value="1"/>
</dbReference>
<evidence type="ECO:0000259" key="2">
    <source>
        <dbReference type="SMART" id="SM00327"/>
    </source>
</evidence>
<keyword evidence="1" id="KW-0472">Membrane</keyword>
<keyword evidence="4" id="KW-1185">Reference proteome</keyword>
<comment type="caution">
    <text evidence="3">The sequence shown here is derived from an EMBL/GenBank/DDBJ whole genome shotgun (WGS) entry which is preliminary data.</text>
</comment>
<keyword evidence="1" id="KW-0812">Transmembrane</keyword>
<keyword evidence="1" id="KW-1133">Transmembrane helix</keyword>
<dbReference type="SMART" id="SM00327">
    <property type="entry name" value="VWA"/>
    <property type="match status" value="1"/>
</dbReference>
<dbReference type="PANTHER" id="PTHR33608:SF3">
    <property type="entry name" value="SLR2013 PROTEIN"/>
    <property type="match status" value="1"/>
</dbReference>
<proteinExistence type="predicted"/>
<feature type="domain" description="VWFA" evidence="2">
    <location>
        <begin position="248"/>
        <end position="412"/>
    </location>
</feature>
<organism evidence="3 4">
    <name type="scientific">Siminovitchia sediminis</name>
    <dbReference type="NCBI Taxonomy" id="1274353"/>
    <lineage>
        <taxon>Bacteria</taxon>
        <taxon>Bacillati</taxon>
        <taxon>Bacillota</taxon>
        <taxon>Bacilli</taxon>
        <taxon>Bacillales</taxon>
        <taxon>Bacillaceae</taxon>
        <taxon>Siminovitchia</taxon>
    </lineage>
</organism>
<evidence type="ECO:0000313" key="3">
    <source>
        <dbReference type="EMBL" id="MFD1706884.1"/>
    </source>
</evidence>
<dbReference type="Pfam" id="PF01882">
    <property type="entry name" value="DUF58"/>
    <property type="match status" value="1"/>
</dbReference>
<dbReference type="Proteomes" id="UP001597301">
    <property type="component" value="Unassembled WGS sequence"/>
</dbReference>
<gene>
    <name evidence="3" type="ORF">ACFSCZ_09090</name>
</gene>
<reference evidence="4" key="1">
    <citation type="journal article" date="2019" name="Int. J. Syst. Evol. Microbiol.">
        <title>The Global Catalogue of Microorganisms (GCM) 10K type strain sequencing project: providing services to taxonomists for standard genome sequencing and annotation.</title>
        <authorList>
            <consortium name="The Broad Institute Genomics Platform"/>
            <consortium name="The Broad Institute Genome Sequencing Center for Infectious Disease"/>
            <person name="Wu L."/>
            <person name="Ma J."/>
        </authorList>
    </citation>
    <scope>NUCLEOTIDE SEQUENCE [LARGE SCALE GENOMIC DNA]</scope>
    <source>
        <strain evidence="4">CGMCC 1.12295</strain>
    </source>
</reference>
<dbReference type="PANTHER" id="PTHR33608">
    <property type="entry name" value="BLL2464 PROTEIN"/>
    <property type="match status" value="1"/>
</dbReference>
<accession>A0ABW4KHL3</accession>
<protein>
    <submittedName>
        <fullName evidence="3">DUF58 domain-containing protein</fullName>
    </submittedName>
</protein>
<evidence type="ECO:0000313" key="4">
    <source>
        <dbReference type="Proteomes" id="UP001597301"/>
    </source>
</evidence>